<reference evidence="6 7" key="1">
    <citation type="submission" date="2022-07" db="EMBL/GenBank/DDBJ databases">
        <authorList>
            <person name="Li W.-J."/>
            <person name="Deng Q.-Q."/>
        </authorList>
    </citation>
    <scope>NUCLEOTIDE SEQUENCE [LARGE SCALE GENOMIC DNA]</scope>
    <source>
        <strain evidence="6 7">SYSU M60028</strain>
    </source>
</reference>
<dbReference type="RefSeq" id="WP_254744929.1">
    <property type="nucleotide sequence ID" value="NZ_JANCLU010000020.1"/>
</dbReference>
<evidence type="ECO:0000256" key="4">
    <source>
        <dbReference type="ARBA" id="ARBA00025742"/>
    </source>
</evidence>
<evidence type="ECO:0000256" key="1">
    <source>
        <dbReference type="ARBA" id="ARBA00022723"/>
    </source>
</evidence>
<organism evidence="6 7">
    <name type="scientific">Alsobacter ponti</name>
    <dbReference type="NCBI Taxonomy" id="2962936"/>
    <lineage>
        <taxon>Bacteria</taxon>
        <taxon>Pseudomonadati</taxon>
        <taxon>Pseudomonadota</taxon>
        <taxon>Alphaproteobacteria</taxon>
        <taxon>Hyphomicrobiales</taxon>
        <taxon>Alsobacteraceae</taxon>
        <taxon>Alsobacter</taxon>
    </lineage>
</organism>
<comment type="similarity">
    <text evidence="4">Belongs to the cyclic nucleotide phosphodiesterase class-III family.</text>
</comment>
<keyword evidence="1" id="KW-0479">Metal-binding</keyword>
<keyword evidence="7" id="KW-1185">Reference proteome</keyword>
<dbReference type="InterPro" id="IPR029052">
    <property type="entry name" value="Metallo-depent_PP-like"/>
</dbReference>
<keyword evidence="2" id="KW-0378">Hydrolase</keyword>
<feature type="domain" description="Calcineurin-like phosphoesterase" evidence="5">
    <location>
        <begin position="4"/>
        <end position="202"/>
    </location>
</feature>
<gene>
    <name evidence="6" type="ORF">NK718_17525</name>
</gene>
<dbReference type="Gene3D" id="3.60.21.10">
    <property type="match status" value="1"/>
</dbReference>
<protein>
    <submittedName>
        <fullName evidence="6">Metallophosphoesterase</fullName>
    </submittedName>
</protein>
<dbReference type="InterPro" id="IPR050884">
    <property type="entry name" value="CNP_phosphodiesterase-III"/>
</dbReference>
<dbReference type="PANTHER" id="PTHR42988:SF2">
    <property type="entry name" value="CYCLIC NUCLEOTIDE PHOSPHODIESTERASE CBUA0032-RELATED"/>
    <property type="match status" value="1"/>
</dbReference>
<dbReference type="Pfam" id="PF00149">
    <property type="entry name" value="Metallophos"/>
    <property type="match status" value="1"/>
</dbReference>
<proteinExistence type="inferred from homology"/>
<dbReference type="InterPro" id="IPR004843">
    <property type="entry name" value="Calcineurin-like_PHP"/>
</dbReference>
<comment type="caution">
    <text evidence="6">The sequence shown here is derived from an EMBL/GenBank/DDBJ whole genome shotgun (WGS) entry which is preliminary data.</text>
</comment>
<sequence>MSVRVAHISDLHVSPERPFFNANMERLFAHLRGERPDILLNTGDLGLFGERDNGDLGCALAQHRELGVECRIVPGNHDVGEHPDIAGADQVNDERLARYRRVVGPDFWVLDLPGWRLVGIDALIAGTMLSGWAEQAEGLRRAAEGRAGRSLALVLHKPLADERYDDEALSPRFSSPGARRAILDALGPHCPALVLCGHVHQYRDAAIGGSRHIWAPPASFVIGDPWQPSYGGKAVGYLDHVFHADGSHEARLRTVRGLVHNDLATLPQVYGDVTARGPGNG</sequence>
<evidence type="ECO:0000259" key="5">
    <source>
        <dbReference type="Pfam" id="PF00149"/>
    </source>
</evidence>
<evidence type="ECO:0000256" key="2">
    <source>
        <dbReference type="ARBA" id="ARBA00022801"/>
    </source>
</evidence>
<dbReference type="SUPFAM" id="SSF56300">
    <property type="entry name" value="Metallo-dependent phosphatases"/>
    <property type="match status" value="1"/>
</dbReference>
<name>A0ABT1LFQ5_9HYPH</name>
<dbReference type="Proteomes" id="UP001205890">
    <property type="component" value="Unassembled WGS sequence"/>
</dbReference>
<evidence type="ECO:0000256" key="3">
    <source>
        <dbReference type="ARBA" id="ARBA00023004"/>
    </source>
</evidence>
<accession>A0ABT1LFQ5</accession>
<keyword evidence="3" id="KW-0408">Iron</keyword>
<dbReference type="EMBL" id="JANCLU010000020">
    <property type="protein sequence ID" value="MCP8940330.1"/>
    <property type="molecule type" value="Genomic_DNA"/>
</dbReference>
<evidence type="ECO:0000313" key="7">
    <source>
        <dbReference type="Proteomes" id="UP001205890"/>
    </source>
</evidence>
<dbReference type="PANTHER" id="PTHR42988">
    <property type="entry name" value="PHOSPHOHYDROLASE"/>
    <property type="match status" value="1"/>
</dbReference>
<evidence type="ECO:0000313" key="6">
    <source>
        <dbReference type="EMBL" id="MCP8940330.1"/>
    </source>
</evidence>